<evidence type="ECO:0000313" key="1">
    <source>
        <dbReference type="EMBL" id="CEJ89190.1"/>
    </source>
</evidence>
<dbReference type="Proteomes" id="UP000039046">
    <property type="component" value="Unassembled WGS sequence"/>
</dbReference>
<gene>
    <name evidence="1" type="ORF">VHEMI05048</name>
</gene>
<sequence>MMRAPRAPPRSALALLRAQQSSVVRQQYNIIHSRNLSILPWRRKPPVQPIPVYFAKPSPKAKNGSFGRRLGRTAVTIFIYYMCLQVFLSVVIDPLLDWVEVEWSEMSDKEKEEMEREADERAPLLFLPCPFTTEAIAQPPYKGSDPEWKEFLSVNKDAELQDRMKAQLAELIRRNIEKNSTYHRILGSNKISINKYWLDIIYPVRPPPIYHVSGLMLMEDGLFWGPQPMDAMAAESLDKVFYPKAVAVAAWTLISVLTKQTVAGISHALGMSSPEDERAMSPNEQRRFDAFKAKREGVWKSASEVVDNVVLHTTFQTMAALQKNWSHTMHPPTRGCIRVDGIVEVKGPSAIMSVWVLGWYDPKQRKYISLHTRLKHLIPRVQRPARN</sequence>
<name>A0A0A1TFS0_9HYPO</name>
<dbReference type="HOGENOM" id="CLU_052209_1_0_1"/>
<dbReference type="AlphaFoldDB" id="A0A0A1TFS0"/>
<dbReference type="OrthoDB" id="5316527at2759"/>
<protein>
    <submittedName>
        <fullName evidence="1">Uncharacterized protein</fullName>
    </submittedName>
</protein>
<accession>A0A0A1TFS0</accession>
<dbReference type="STRING" id="1531966.A0A0A1TFS0"/>
<evidence type="ECO:0000313" key="2">
    <source>
        <dbReference type="Proteomes" id="UP000039046"/>
    </source>
</evidence>
<proteinExistence type="predicted"/>
<keyword evidence="2" id="KW-1185">Reference proteome</keyword>
<reference evidence="1 2" key="1">
    <citation type="journal article" date="2015" name="Genome Announc.">
        <title>Draft Genome Sequence and Gene Annotation of the Entomopathogenic Fungus Verticillium hemipterigenum.</title>
        <authorList>
            <person name="Horn F."/>
            <person name="Habel A."/>
            <person name="Scharf D.H."/>
            <person name="Dworschak J."/>
            <person name="Brakhage A.A."/>
            <person name="Guthke R."/>
            <person name="Hertweck C."/>
            <person name="Linde J."/>
        </authorList>
    </citation>
    <scope>NUCLEOTIDE SEQUENCE [LARGE SCALE GENOMIC DNA]</scope>
</reference>
<organism evidence="1 2">
    <name type="scientific">[Torrubiella] hemipterigena</name>
    <dbReference type="NCBI Taxonomy" id="1531966"/>
    <lineage>
        <taxon>Eukaryota</taxon>
        <taxon>Fungi</taxon>
        <taxon>Dikarya</taxon>
        <taxon>Ascomycota</taxon>
        <taxon>Pezizomycotina</taxon>
        <taxon>Sordariomycetes</taxon>
        <taxon>Hypocreomycetidae</taxon>
        <taxon>Hypocreales</taxon>
        <taxon>Clavicipitaceae</taxon>
        <taxon>Clavicipitaceae incertae sedis</taxon>
        <taxon>'Torrubiella' clade</taxon>
    </lineage>
</organism>
<dbReference type="EMBL" id="CDHN01000002">
    <property type="protein sequence ID" value="CEJ89190.1"/>
    <property type="molecule type" value="Genomic_DNA"/>
</dbReference>